<dbReference type="SUPFAM" id="SSF64288">
    <property type="entry name" value="Chorismate lyase-like"/>
    <property type="match status" value="1"/>
</dbReference>
<proteinExistence type="predicted"/>
<dbReference type="Pfam" id="PF07702">
    <property type="entry name" value="UTRA"/>
    <property type="match status" value="1"/>
</dbReference>
<evidence type="ECO:0000256" key="3">
    <source>
        <dbReference type="ARBA" id="ARBA00023163"/>
    </source>
</evidence>
<dbReference type="InterPro" id="IPR050679">
    <property type="entry name" value="Bact_HTH_transcr_reg"/>
</dbReference>
<sequence length="250" mass="27256">MTPNIERTSPVPYYEQLYAILKERILEGDYPEGERLPSELELARDFNLSRATVRQTLSTLESDGFAHRVPRRGFFAAKPKPASGWFVQDSEGFLESQIRHGRTGITTTVVSFDSVPAPAHVGEALGIATGEQVSALERVRSLEGDMALFSTNWFPQGVGQVIAQASPVLDGTGSLNTALREAGLLVHDARRVIHALGAPDAVAEHLGIQSGHPLLRIRSLSRLADGTCFDYYETWVLTDTVPLEMNAAAT</sequence>
<dbReference type="Pfam" id="PF00392">
    <property type="entry name" value="GntR"/>
    <property type="match status" value="1"/>
</dbReference>
<dbReference type="InterPro" id="IPR036390">
    <property type="entry name" value="WH_DNA-bd_sf"/>
</dbReference>
<dbReference type="Proteomes" id="UP001055868">
    <property type="component" value="Chromosome"/>
</dbReference>
<dbReference type="SMART" id="SM00345">
    <property type="entry name" value="HTH_GNTR"/>
    <property type="match status" value="1"/>
</dbReference>
<dbReference type="InterPro" id="IPR036388">
    <property type="entry name" value="WH-like_DNA-bd_sf"/>
</dbReference>
<dbReference type="PANTHER" id="PTHR44846:SF1">
    <property type="entry name" value="MANNOSYL-D-GLYCERATE TRANSPORT_METABOLISM SYSTEM REPRESSOR MNGR-RELATED"/>
    <property type="match status" value="1"/>
</dbReference>
<dbReference type="Gene3D" id="3.40.1410.10">
    <property type="entry name" value="Chorismate lyase-like"/>
    <property type="match status" value="1"/>
</dbReference>
<dbReference type="Gene3D" id="1.10.10.10">
    <property type="entry name" value="Winged helix-like DNA-binding domain superfamily/Winged helix DNA-binding domain"/>
    <property type="match status" value="1"/>
</dbReference>
<evidence type="ECO:0000313" key="6">
    <source>
        <dbReference type="Proteomes" id="UP001055868"/>
    </source>
</evidence>
<organism evidence="5 6">
    <name type="scientific">Brachybacterium kimchii</name>
    <dbReference type="NCBI Taxonomy" id="2942909"/>
    <lineage>
        <taxon>Bacteria</taxon>
        <taxon>Bacillati</taxon>
        <taxon>Actinomycetota</taxon>
        <taxon>Actinomycetes</taxon>
        <taxon>Micrococcales</taxon>
        <taxon>Dermabacteraceae</taxon>
        <taxon>Brachybacterium</taxon>
    </lineage>
</organism>
<accession>A0ABY4N356</accession>
<dbReference type="CDD" id="cd07377">
    <property type="entry name" value="WHTH_GntR"/>
    <property type="match status" value="1"/>
</dbReference>
<dbReference type="InterPro" id="IPR011663">
    <property type="entry name" value="UTRA"/>
</dbReference>
<name>A0ABY4N356_9MICO</name>
<feature type="domain" description="HTH gntR-type" evidence="4">
    <location>
        <begin position="11"/>
        <end position="79"/>
    </location>
</feature>
<keyword evidence="3" id="KW-0804">Transcription</keyword>
<dbReference type="PANTHER" id="PTHR44846">
    <property type="entry name" value="MANNOSYL-D-GLYCERATE TRANSPORT/METABOLISM SYSTEM REPRESSOR MNGR-RELATED"/>
    <property type="match status" value="1"/>
</dbReference>
<dbReference type="EMBL" id="CP097218">
    <property type="protein sequence ID" value="UQN28998.1"/>
    <property type="molecule type" value="Genomic_DNA"/>
</dbReference>
<dbReference type="RefSeq" id="WP_249478161.1">
    <property type="nucleotide sequence ID" value="NZ_CP097218.1"/>
</dbReference>
<evidence type="ECO:0000259" key="4">
    <source>
        <dbReference type="PROSITE" id="PS50949"/>
    </source>
</evidence>
<dbReference type="SUPFAM" id="SSF46785">
    <property type="entry name" value="Winged helix' DNA-binding domain"/>
    <property type="match status" value="1"/>
</dbReference>
<keyword evidence="2" id="KW-0238">DNA-binding</keyword>
<dbReference type="PROSITE" id="PS50949">
    <property type="entry name" value="HTH_GNTR"/>
    <property type="match status" value="1"/>
</dbReference>
<gene>
    <name evidence="5" type="ORF">M4486_15395</name>
</gene>
<keyword evidence="1" id="KW-0805">Transcription regulation</keyword>
<evidence type="ECO:0000256" key="1">
    <source>
        <dbReference type="ARBA" id="ARBA00023015"/>
    </source>
</evidence>
<dbReference type="InterPro" id="IPR000524">
    <property type="entry name" value="Tscrpt_reg_HTH_GntR"/>
</dbReference>
<keyword evidence="6" id="KW-1185">Reference proteome</keyword>
<dbReference type="PRINTS" id="PR00035">
    <property type="entry name" value="HTHGNTR"/>
</dbReference>
<protein>
    <submittedName>
        <fullName evidence="5">GntR family transcriptional regulator</fullName>
    </submittedName>
</protein>
<reference evidence="5" key="1">
    <citation type="submission" date="2022-05" db="EMBL/GenBank/DDBJ databases">
        <title>Genomic analysis of Brachybacterium sp. CBA3104.</title>
        <authorList>
            <person name="Roh S.W."/>
            <person name="Kim Y.B."/>
            <person name="Kim Y."/>
        </authorList>
    </citation>
    <scope>NUCLEOTIDE SEQUENCE</scope>
    <source>
        <strain evidence="5">CBA3104</strain>
    </source>
</reference>
<dbReference type="InterPro" id="IPR028978">
    <property type="entry name" value="Chorismate_lyase_/UTRA_dom_sf"/>
</dbReference>
<evidence type="ECO:0000313" key="5">
    <source>
        <dbReference type="EMBL" id="UQN28998.1"/>
    </source>
</evidence>
<dbReference type="SMART" id="SM00866">
    <property type="entry name" value="UTRA"/>
    <property type="match status" value="1"/>
</dbReference>
<evidence type="ECO:0000256" key="2">
    <source>
        <dbReference type="ARBA" id="ARBA00023125"/>
    </source>
</evidence>